<dbReference type="Proteomes" id="UP001610104">
    <property type="component" value="Unassembled WGS sequence"/>
</dbReference>
<gene>
    <name evidence="1" type="ORF">V8G56_09250</name>
</gene>
<dbReference type="InterPro" id="IPR011322">
    <property type="entry name" value="N-reg_PII-like_a/b"/>
</dbReference>
<reference evidence="1 2" key="1">
    <citation type="submission" date="2024-02" db="EMBL/GenBank/DDBJ databases">
        <title>A Gaetbulibacter species isolated from tidal flats and genomic insights of their niches.</title>
        <authorList>
            <person name="Ye Y."/>
        </authorList>
    </citation>
    <scope>NUCLEOTIDE SEQUENCE [LARGE SCALE GENOMIC DNA]</scope>
    <source>
        <strain evidence="1 2">KEM-8</strain>
    </source>
</reference>
<name>A0ABW7MQJ7_9FLAO</name>
<dbReference type="EMBL" id="JBAWKC010000003">
    <property type="protein sequence ID" value="MFH6768920.1"/>
    <property type="molecule type" value="Genomic_DNA"/>
</dbReference>
<accession>A0ABW7MQJ7</accession>
<organism evidence="1 2">
    <name type="scientific">Gaetbulibacter aquiaggeris</name>
    <dbReference type="NCBI Taxonomy" id="1735373"/>
    <lineage>
        <taxon>Bacteria</taxon>
        <taxon>Pseudomonadati</taxon>
        <taxon>Bacteroidota</taxon>
        <taxon>Flavobacteriia</taxon>
        <taxon>Flavobacteriales</taxon>
        <taxon>Flavobacteriaceae</taxon>
        <taxon>Gaetbulibacter</taxon>
    </lineage>
</organism>
<keyword evidence="2" id="KW-1185">Reference proteome</keyword>
<dbReference type="SUPFAM" id="SSF54913">
    <property type="entry name" value="GlnB-like"/>
    <property type="match status" value="1"/>
</dbReference>
<evidence type="ECO:0000313" key="1">
    <source>
        <dbReference type="EMBL" id="MFH6768920.1"/>
    </source>
</evidence>
<dbReference type="RefSeq" id="WP_395438172.1">
    <property type="nucleotide sequence ID" value="NZ_JBAWKC010000003.1"/>
</dbReference>
<sequence>MKDSNYIKIYTGSFIIVQQMISALEEIGINAVVKDETESGLISIFGATNPNLQRIYVHKDEVDKAVPIVEEIRSNLKD</sequence>
<proteinExistence type="predicted"/>
<evidence type="ECO:0000313" key="2">
    <source>
        <dbReference type="Proteomes" id="UP001610104"/>
    </source>
</evidence>
<protein>
    <submittedName>
        <fullName evidence="1">DUF2007 domain-containing protein</fullName>
    </submittedName>
</protein>
<comment type="caution">
    <text evidence="1">The sequence shown here is derived from an EMBL/GenBank/DDBJ whole genome shotgun (WGS) entry which is preliminary data.</text>
</comment>